<feature type="region of interest" description="Disordered" evidence="15">
    <location>
        <begin position="1"/>
        <end position="254"/>
    </location>
</feature>
<proteinExistence type="inferred from homology"/>
<comment type="function">
    <text evidence="1">May be involved in transcriptional regulation.</text>
</comment>
<dbReference type="GO" id="GO:0008270">
    <property type="term" value="F:zinc ion binding"/>
    <property type="evidence" value="ECO:0007669"/>
    <property type="project" value="UniProtKB-KW"/>
</dbReference>
<comment type="subcellular location">
    <subcellularLocation>
        <location evidence="2">Nucleus</location>
    </subcellularLocation>
</comment>
<feature type="region of interest" description="Disordered" evidence="15">
    <location>
        <begin position="395"/>
        <end position="419"/>
    </location>
</feature>
<keyword evidence="5" id="KW-0479">Metal-binding</keyword>
<dbReference type="GeneID" id="77730038"/>
<evidence type="ECO:0000256" key="3">
    <source>
        <dbReference type="ARBA" id="ARBA00006991"/>
    </source>
</evidence>
<evidence type="ECO:0000256" key="10">
    <source>
        <dbReference type="ARBA" id="ARBA00023015"/>
    </source>
</evidence>
<feature type="compositionally biased region" description="Basic and acidic residues" evidence="15">
    <location>
        <begin position="14"/>
        <end position="23"/>
    </location>
</feature>
<dbReference type="Proteomes" id="UP001164286">
    <property type="component" value="Unassembled WGS sequence"/>
</dbReference>
<feature type="compositionally biased region" description="Low complexity" evidence="15">
    <location>
        <begin position="41"/>
        <end position="57"/>
    </location>
</feature>
<dbReference type="SMART" id="SM00355">
    <property type="entry name" value="ZnF_C2H2"/>
    <property type="match status" value="2"/>
</dbReference>
<protein>
    <recommendedName>
        <fullName evidence="16">C2H2-type domain-containing protein</fullName>
    </recommendedName>
</protein>
<dbReference type="PROSITE" id="PS00028">
    <property type="entry name" value="ZINC_FINGER_C2H2_1"/>
    <property type="match status" value="1"/>
</dbReference>
<evidence type="ECO:0000256" key="2">
    <source>
        <dbReference type="ARBA" id="ARBA00004123"/>
    </source>
</evidence>
<feature type="region of interest" description="Disordered" evidence="15">
    <location>
        <begin position="616"/>
        <end position="637"/>
    </location>
</feature>
<name>A0AA38LX92_9TREE</name>
<dbReference type="SUPFAM" id="SSF57667">
    <property type="entry name" value="beta-beta-alpha zinc fingers"/>
    <property type="match status" value="1"/>
</dbReference>
<dbReference type="Gene3D" id="3.30.160.60">
    <property type="entry name" value="Classic Zinc Finger"/>
    <property type="match status" value="2"/>
</dbReference>
<evidence type="ECO:0000256" key="9">
    <source>
        <dbReference type="ARBA" id="ARBA00022843"/>
    </source>
</evidence>
<dbReference type="RefSeq" id="XP_052949359.1">
    <property type="nucleotide sequence ID" value="XM_053090833.1"/>
</dbReference>
<evidence type="ECO:0000256" key="8">
    <source>
        <dbReference type="ARBA" id="ARBA00022833"/>
    </source>
</evidence>
<evidence type="ECO:0000256" key="11">
    <source>
        <dbReference type="ARBA" id="ARBA00023125"/>
    </source>
</evidence>
<evidence type="ECO:0000313" key="17">
    <source>
        <dbReference type="EMBL" id="KAI9639582.1"/>
    </source>
</evidence>
<keyword evidence="12" id="KW-0804">Transcription</keyword>
<feature type="domain" description="C2H2-type" evidence="16">
    <location>
        <begin position="306"/>
        <end position="333"/>
    </location>
</feature>
<dbReference type="AlphaFoldDB" id="A0AA38LX92"/>
<evidence type="ECO:0000256" key="4">
    <source>
        <dbReference type="ARBA" id="ARBA00022499"/>
    </source>
</evidence>
<sequence>MDGQHAQYLQGGQEGKEDERSRNEQQQYTAQPPPPPPVHYPATSAATSPPASASPFAFAPPPLSSTPSEQSLSRPPLPLHHSEPPPHNPQYQAYPPKPPPVPHHNSFPTYPGSAYPSSVPMGARSFSNGTPRGSPLQSHMPRPAPASEGPSATSPALAHAHSDSSYPYQRQLSYNGSAQPQHSPLQMHQQSPQRSMYPQYYAGPYGGQPPPGPGGADMPRSLSYPSAMQHPHHPYHSAYPHQPHPMSHPPLGAPYEQYQHPPPQMHRNVSASVITGMADMDIGRQPVSTGAYAPFSTRLPLVDRPFKCDECVQSFNRNHDLKRHKRIHLSVKPFGCDKCGKTFSRKDALRRHWLVKGCRGEDGATAPIIPLFPINGTPGLSPPSPAINHSPVDGHFPSSSMGYGHPSAPPPLTSLPPRQSSDQQILVTPNELAAQSSARSIAVAAPLEEPLGLEQGMSGADLRGDPDSGSSHEDGYFEGVVGIKSDGTAVLEKAQNSAGPSYPPSAQLPHPNFHHPYRRHVSSPYQQTNHSPSTTHFPTSRPYTPSTLGQDGKPVFAMPFAHMQQMAGGGMGNTGVEMEKQASQMSQASETEYTAAPRWHRPSFPFPPTNNVYNPNFDTSGHMDTPQHHPVAQGYGR</sequence>
<reference evidence="17" key="1">
    <citation type="journal article" date="2022" name="G3 (Bethesda)">
        <title>High quality genome of the basidiomycete yeast Dioszegia hungarica PDD-24b-2 isolated from cloud water.</title>
        <authorList>
            <person name="Jarrige D."/>
            <person name="Haridas S."/>
            <person name="Bleykasten-Grosshans C."/>
            <person name="Joly M."/>
            <person name="Nadalig T."/>
            <person name="Sancelme M."/>
            <person name="Vuilleumier S."/>
            <person name="Grigoriev I.V."/>
            <person name="Amato P."/>
            <person name="Bringel F."/>
        </authorList>
    </citation>
    <scope>NUCLEOTIDE SEQUENCE</scope>
    <source>
        <strain evidence="17">PDD-24b-2</strain>
    </source>
</reference>
<dbReference type="EMBL" id="JAKWFO010000001">
    <property type="protein sequence ID" value="KAI9639582.1"/>
    <property type="molecule type" value="Genomic_DNA"/>
</dbReference>
<keyword evidence="11" id="KW-0238">DNA-binding</keyword>
<dbReference type="PANTHER" id="PTHR24394:SF44">
    <property type="entry name" value="ZINC FINGER PROTEIN 271-LIKE"/>
    <property type="match status" value="1"/>
</dbReference>
<feature type="compositionally biased region" description="Low complexity" evidence="15">
    <location>
        <begin position="65"/>
        <end position="74"/>
    </location>
</feature>
<keyword evidence="9" id="KW-0832">Ubl conjugation</keyword>
<evidence type="ECO:0000256" key="15">
    <source>
        <dbReference type="SAM" id="MobiDB-lite"/>
    </source>
</evidence>
<dbReference type="InterPro" id="IPR013087">
    <property type="entry name" value="Znf_C2H2_type"/>
</dbReference>
<dbReference type="PANTHER" id="PTHR24394">
    <property type="entry name" value="ZINC FINGER PROTEIN"/>
    <property type="match status" value="1"/>
</dbReference>
<dbReference type="GO" id="GO:0000981">
    <property type="term" value="F:DNA-binding transcription factor activity, RNA polymerase II-specific"/>
    <property type="evidence" value="ECO:0007669"/>
    <property type="project" value="TreeGrafter"/>
</dbReference>
<evidence type="ECO:0000256" key="7">
    <source>
        <dbReference type="ARBA" id="ARBA00022771"/>
    </source>
</evidence>
<organism evidence="17 18">
    <name type="scientific">Dioszegia hungarica</name>
    <dbReference type="NCBI Taxonomy" id="4972"/>
    <lineage>
        <taxon>Eukaryota</taxon>
        <taxon>Fungi</taxon>
        <taxon>Dikarya</taxon>
        <taxon>Basidiomycota</taxon>
        <taxon>Agaricomycotina</taxon>
        <taxon>Tremellomycetes</taxon>
        <taxon>Tremellales</taxon>
        <taxon>Bulleribasidiaceae</taxon>
        <taxon>Dioszegia</taxon>
    </lineage>
</organism>
<keyword evidence="8" id="KW-0862">Zinc</keyword>
<dbReference type="InterPro" id="IPR036236">
    <property type="entry name" value="Znf_C2H2_sf"/>
</dbReference>
<evidence type="ECO:0000256" key="5">
    <source>
        <dbReference type="ARBA" id="ARBA00022723"/>
    </source>
</evidence>
<keyword evidence="18" id="KW-1185">Reference proteome</keyword>
<keyword evidence="4" id="KW-1017">Isopeptide bond</keyword>
<dbReference type="GO" id="GO:0003677">
    <property type="term" value="F:DNA binding"/>
    <property type="evidence" value="ECO:0007669"/>
    <property type="project" value="UniProtKB-KW"/>
</dbReference>
<feature type="region of interest" description="Disordered" evidence="15">
    <location>
        <begin position="522"/>
        <end position="549"/>
    </location>
</feature>
<feature type="domain" description="C2H2-type" evidence="16">
    <location>
        <begin position="334"/>
        <end position="352"/>
    </location>
</feature>
<comment type="caution">
    <text evidence="17">The sequence shown here is derived from an EMBL/GenBank/DDBJ whole genome shotgun (WGS) entry which is preliminary data.</text>
</comment>
<evidence type="ECO:0000256" key="14">
    <source>
        <dbReference type="PROSITE-ProRule" id="PRU00042"/>
    </source>
</evidence>
<dbReference type="Pfam" id="PF00096">
    <property type="entry name" value="zf-C2H2"/>
    <property type="match status" value="2"/>
</dbReference>
<feature type="compositionally biased region" description="Polar residues" evidence="15">
    <location>
        <begin position="125"/>
        <end position="137"/>
    </location>
</feature>
<evidence type="ECO:0000259" key="16">
    <source>
        <dbReference type="PROSITE" id="PS50157"/>
    </source>
</evidence>
<evidence type="ECO:0000256" key="1">
    <source>
        <dbReference type="ARBA" id="ARBA00003767"/>
    </source>
</evidence>
<evidence type="ECO:0000256" key="6">
    <source>
        <dbReference type="ARBA" id="ARBA00022737"/>
    </source>
</evidence>
<accession>A0AA38LX92</accession>
<comment type="similarity">
    <text evidence="3">Belongs to the krueppel C2H2-type zinc-finger protein family.</text>
</comment>
<keyword evidence="6" id="KW-0677">Repeat</keyword>
<keyword evidence="10" id="KW-0805">Transcription regulation</keyword>
<gene>
    <name evidence="17" type="ORF">MKK02DRAFT_39902</name>
</gene>
<dbReference type="FunFam" id="3.30.160.60:FF:000065">
    <property type="entry name" value="B-cell CLL/lymphoma 6, member B"/>
    <property type="match status" value="1"/>
</dbReference>
<keyword evidence="13" id="KW-0539">Nucleus</keyword>
<feature type="compositionally biased region" description="Polar residues" evidence="15">
    <location>
        <begin position="523"/>
        <end position="549"/>
    </location>
</feature>
<dbReference type="GO" id="GO:0005634">
    <property type="term" value="C:nucleus"/>
    <property type="evidence" value="ECO:0007669"/>
    <property type="project" value="UniProtKB-SubCell"/>
</dbReference>
<evidence type="ECO:0000313" key="18">
    <source>
        <dbReference type="Proteomes" id="UP001164286"/>
    </source>
</evidence>
<dbReference type="FunFam" id="3.30.160.60:FF:000247">
    <property type="entry name" value="Zinc finger protein 236"/>
    <property type="match status" value="1"/>
</dbReference>
<evidence type="ECO:0000256" key="12">
    <source>
        <dbReference type="ARBA" id="ARBA00023163"/>
    </source>
</evidence>
<feature type="compositionally biased region" description="Polar residues" evidence="15">
    <location>
        <begin position="163"/>
        <end position="196"/>
    </location>
</feature>
<feature type="compositionally biased region" description="Pro residues" evidence="15">
    <location>
        <begin position="242"/>
        <end position="252"/>
    </location>
</feature>
<evidence type="ECO:0000256" key="13">
    <source>
        <dbReference type="ARBA" id="ARBA00023242"/>
    </source>
</evidence>
<dbReference type="PROSITE" id="PS50157">
    <property type="entry name" value="ZINC_FINGER_C2H2_2"/>
    <property type="match status" value="2"/>
</dbReference>
<keyword evidence="7 14" id="KW-0863">Zinc-finger</keyword>